<keyword evidence="2" id="KW-0472">Membrane</keyword>
<feature type="transmembrane region" description="Helical" evidence="2">
    <location>
        <begin position="116"/>
        <end position="135"/>
    </location>
</feature>
<feature type="transmembrane region" description="Helical" evidence="2">
    <location>
        <begin position="402"/>
        <end position="419"/>
    </location>
</feature>
<dbReference type="EMBL" id="BAABKG010000001">
    <property type="protein sequence ID" value="GAA5141816.1"/>
    <property type="molecule type" value="Genomic_DNA"/>
</dbReference>
<feature type="transmembrane region" description="Helical" evidence="2">
    <location>
        <begin position="247"/>
        <end position="268"/>
    </location>
</feature>
<keyword evidence="2" id="KW-1133">Transmembrane helix</keyword>
<organism evidence="3 4">
    <name type="scientific">Nocardioides marinquilinus</name>
    <dbReference type="NCBI Taxonomy" id="1210400"/>
    <lineage>
        <taxon>Bacteria</taxon>
        <taxon>Bacillati</taxon>
        <taxon>Actinomycetota</taxon>
        <taxon>Actinomycetes</taxon>
        <taxon>Propionibacteriales</taxon>
        <taxon>Nocardioidaceae</taxon>
        <taxon>Nocardioides</taxon>
    </lineage>
</organism>
<dbReference type="RefSeq" id="WP_345454037.1">
    <property type="nucleotide sequence ID" value="NZ_BAABKG010000001.1"/>
</dbReference>
<evidence type="ECO:0000256" key="2">
    <source>
        <dbReference type="SAM" id="Phobius"/>
    </source>
</evidence>
<accession>A0ABP9P7I1</accession>
<gene>
    <name evidence="3" type="ORF">GCM10023340_04170</name>
</gene>
<protein>
    <recommendedName>
        <fullName evidence="5">Oligosaccharide repeat unit polymerase</fullName>
    </recommendedName>
</protein>
<comment type="caution">
    <text evidence="3">The sequence shown here is derived from an EMBL/GenBank/DDBJ whole genome shotgun (WGS) entry which is preliminary data.</text>
</comment>
<evidence type="ECO:0000313" key="4">
    <source>
        <dbReference type="Proteomes" id="UP001500221"/>
    </source>
</evidence>
<keyword evidence="2" id="KW-0812">Transmembrane</keyword>
<feature type="transmembrane region" description="Helical" evidence="2">
    <location>
        <begin position="210"/>
        <end position="226"/>
    </location>
</feature>
<reference evidence="4" key="1">
    <citation type="journal article" date="2019" name="Int. J. Syst. Evol. Microbiol.">
        <title>The Global Catalogue of Microorganisms (GCM) 10K type strain sequencing project: providing services to taxonomists for standard genome sequencing and annotation.</title>
        <authorList>
            <consortium name="The Broad Institute Genomics Platform"/>
            <consortium name="The Broad Institute Genome Sequencing Center for Infectious Disease"/>
            <person name="Wu L."/>
            <person name="Ma J."/>
        </authorList>
    </citation>
    <scope>NUCLEOTIDE SEQUENCE [LARGE SCALE GENOMIC DNA]</scope>
    <source>
        <strain evidence="4">JCM 18459</strain>
    </source>
</reference>
<dbReference type="Proteomes" id="UP001500221">
    <property type="component" value="Unassembled WGS sequence"/>
</dbReference>
<proteinExistence type="predicted"/>
<name>A0ABP9P7I1_9ACTN</name>
<feature type="transmembrane region" description="Helical" evidence="2">
    <location>
        <begin position="73"/>
        <end position="95"/>
    </location>
</feature>
<feature type="transmembrane region" description="Helical" evidence="2">
    <location>
        <begin position="425"/>
        <end position="442"/>
    </location>
</feature>
<keyword evidence="4" id="KW-1185">Reference proteome</keyword>
<feature type="compositionally biased region" description="Basic and acidic residues" evidence="1">
    <location>
        <begin position="458"/>
        <end position="469"/>
    </location>
</feature>
<sequence length="469" mass="49956">MTLSAAGVVVTCLLAVLIIVVGGSMVRSATDVVLVYLLVFCQFYGLRPVLFVLGLDRPAPEQQFFASDTTGVLATTTLGVVVFLGATLAGTALWWSSGLPGWGPCFGRHDVSLDRLLKVSLWLTAGAVVVSAVLLARHGGVGGLIAAAKFDKALAGLFVLRMLPSIGAVVSVATFLEAAGRPGRRTVAALGLACAVVDAFAVFLWGSRSVLVVIAATVILGLRRRRSESSAPTPAAGSRSSRPRGAVVVRLALAVVLVVATAGTLRIVRDDLTQGEVLDVYAEAGPARQMSLATNATYFDAAMLAFRDWPAHNEPRAGEDFVTGFVALVPRLVWADKPDAIAPGRWFRQHYQPEKVNGWPMGAAGLWYLNFGWVGLLLGGLLSGLLLGAVAKEQRRRPDHGYNRAVAVMVGVFVLGLGWDSDSVVRIVIWVVPLWLVARYVSPRPAARAPSDPQIPYLRHETQHPAHPQ</sequence>
<evidence type="ECO:0008006" key="5">
    <source>
        <dbReference type="Google" id="ProtNLM"/>
    </source>
</evidence>
<evidence type="ECO:0000313" key="3">
    <source>
        <dbReference type="EMBL" id="GAA5141816.1"/>
    </source>
</evidence>
<feature type="transmembrane region" description="Helical" evidence="2">
    <location>
        <begin position="155"/>
        <end position="175"/>
    </location>
</feature>
<feature type="transmembrane region" description="Helical" evidence="2">
    <location>
        <begin position="367"/>
        <end position="390"/>
    </location>
</feature>
<feature type="transmembrane region" description="Helical" evidence="2">
    <location>
        <begin position="33"/>
        <end position="53"/>
    </location>
</feature>
<evidence type="ECO:0000256" key="1">
    <source>
        <dbReference type="SAM" id="MobiDB-lite"/>
    </source>
</evidence>
<feature type="region of interest" description="Disordered" evidence="1">
    <location>
        <begin position="446"/>
        <end position="469"/>
    </location>
</feature>
<feature type="transmembrane region" description="Helical" evidence="2">
    <location>
        <begin position="6"/>
        <end position="26"/>
    </location>
</feature>